<protein>
    <submittedName>
        <fullName evidence="2">Uncharacterized protein</fullName>
    </submittedName>
</protein>
<sequence>MASIFDDLPKIAVESVTKSNLWMPDTEFMKYKLSDQPKPPTGIAIKSPFEKLNHDLYRPAAQNILASLQLLERKVCEVSNTCAGLKDDNPIDNNSYDNKISELNQNLNDLKENQQKLEKELHGLVLSSNQMNNNICPTQKLKTQNEALEDKNQFLKKKISDLEKQQHEILVAEVQYEANISTQNRFTELTSLNDDMTVTPISEKNREQQYIKKNDENSISKEKPHFLDLEIIIDSHGKGLSASKLYRNVQTKIKVLGPGKKNIKGEGEAILQTTNKDTRHIVLGVGSNDLSIKTTTLCVNEMKTLIDNTKTAILTPRYMFYQRLIVRNSPISTEKLKNSMRKYRNIVKINQMLNSF</sequence>
<reference evidence="2" key="1">
    <citation type="submission" date="2021-03" db="EMBL/GenBank/DDBJ databases">
        <authorList>
            <person name="Bekaert M."/>
        </authorList>
    </citation>
    <scope>NUCLEOTIDE SEQUENCE</scope>
</reference>
<accession>A0A8S3V5H9</accession>
<dbReference type="Proteomes" id="UP000683360">
    <property type="component" value="Unassembled WGS sequence"/>
</dbReference>
<comment type="caution">
    <text evidence="2">The sequence shown here is derived from an EMBL/GenBank/DDBJ whole genome shotgun (WGS) entry which is preliminary data.</text>
</comment>
<evidence type="ECO:0000313" key="2">
    <source>
        <dbReference type="EMBL" id="CAG2249920.1"/>
    </source>
</evidence>
<evidence type="ECO:0000313" key="3">
    <source>
        <dbReference type="Proteomes" id="UP000683360"/>
    </source>
</evidence>
<keyword evidence="3" id="KW-1185">Reference proteome</keyword>
<dbReference type="OrthoDB" id="10442790at2759"/>
<gene>
    <name evidence="2" type="ORF">MEDL_61666</name>
</gene>
<dbReference type="EMBL" id="CAJPWZ010003021">
    <property type="protein sequence ID" value="CAG2249920.1"/>
    <property type="molecule type" value="Genomic_DNA"/>
</dbReference>
<feature type="coiled-coil region" evidence="1">
    <location>
        <begin position="93"/>
        <end position="165"/>
    </location>
</feature>
<dbReference type="AlphaFoldDB" id="A0A8S3V5H9"/>
<organism evidence="2 3">
    <name type="scientific">Mytilus edulis</name>
    <name type="common">Blue mussel</name>
    <dbReference type="NCBI Taxonomy" id="6550"/>
    <lineage>
        <taxon>Eukaryota</taxon>
        <taxon>Metazoa</taxon>
        <taxon>Spiralia</taxon>
        <taxon>Lophotrochozoa</taxon>
        <taxon>Mollusca</taxon>
        <taxon>Bivalvia</taxon>
        <taxon>Autobranchia</taxon>
        <taxon>Pteriomorphia</taxon>
        <taxon>Mytilida</taxon>
        <taxon>Mytiloidea</taxon>
        <taxon>Mytilidae</taxon>
        <taxon>Mytilinae</taxon>
        <taxon>Mytilus</taxon>
    </lineage>
</organism>
<name>A0A8S3V5H9_MYTED</name>
<keyword evidence="1" id="KW-0175">Coiled coil</keyword>
<proteinExistence type="predicted"/>
<evidence type="ECO:0000256" key="1">
    <source>
        <dbReference type="SAM" id="Coils"/>
    </source>
</evidence>